<dbReference type="Proteomes" id="UP001176961">
    <property type="component" value="Unassembled WGS sequence"/>
</dbReference>
<dbReference type="AlphaFoldDB" id="A0AA36GJ38"/>
<proteinExistence type="predicted"/>
<feature type="signal peptide" evidence="1">
    <location>
        <begin position="1"/>
        <end position="16"/>
    </location>
</feature>
<evidence type="ECO:0000313" key="2">
    <source>
        <dbReference type="EMBL" id="CAJ0591126.1"/>
    </source>
</evidence>
<gene>
    <name evidence="2" type="ORF">CYNAS_LOCUS3109</name>
</gene>
<name>A0AA36GJ38_CYLNA</name>
<sequence>MKLLYILSTLPLLAFAAKYFYNNFHIRALDCGVKPYAIAFMDELLYRLKRNGTAFSCELALRAREILSKAPRMTHLEKHQADRFYRRFKNDRPDPDELAVNVTYMFKDANLTAIGCDYLMRNGRETTFYMYCIVENYLRIQ</sequence>
<comment type="caution">
    <text evidence="2">The sequence shown here is derived from an EMBL/GenBank/DDBJ whole genome shotgun (WGS) entry which is preliminary data.</text>
</comment>
<organism evidence="2 3">
    <name type="scientific">Cylicocyclus nassatus</name>
    <name type="common">Nematode worm</name>
    <dbReference type="NCBI Taxonomy" id="53992"/>
    <lineage>
        <taxon>Eukaryota</taxon>
        <taxon>Metazoa</taxon>
        <taxon>Ecdysozoa</taxon>
        <taxon>Nematoda</taxon>
        <taxon>Chromadorea</taxon>
        <taxon>Rhabditida</taxon>
        <taxon>Rhabditina</taxon>
        <taxon>Rhabditomorpha</taxon>
        <taxon>Strongyloidea</taxon>
        <taxon>Strongylidae</taxon>
        <taxon>Cylicocyclus</taxon>
    </lineage>
</organism>
<feature type="chain" id="PRO_5041281273" description="SCP domain-containing protein" evidence="1">
    <location>
        <begin position="17"/>
        <end position="141"/>
    </location>
</feature>
<reference evidence="2" key="1">
    <citation type="submission" date="2023-07" db="EMBL/GenBank/DDBJ databases">
        <authorList>
            <consortium name="CYATHOMIX"/>
        </authorList>
    </citation>
    <scope>NUCLEOTIDE SEQUENCE</scope>
    <source>
        <strain evidence="2">N/A</strain>
    </source>
</reference>
<dbReference type="EMBL" id="CATQJL010000001">
    <property type="protein sequence ID" value="CAJ0591126.1"/>
    <property type="molecule type" value="Genomic_DNA"/>
</dbReference>
<protein>
    <recommendedName>
        <fullName evidence="4">SCP domain-containing protein</fullName>
    </recommendedName>
</protein>
<evidence type="ECO:0000256" key="1">
    <source>
        <dbReference type="SAM" id="SignalP"/>
    </source>
</evidence>
<accession>A0AA36GJ38</accession>
<keyword evidence="1" id="KW-0732">Signal</keyword>
<evidence type="ECO:0000313" key="3">
    <source>
        <dbReference type="Proteomes" id="UP001176961"/>
    </source>
</evidence>
<keyword evidence="3" id="KW-1185">Reference proteome</keyword>
<evidence type="ECO:0008006" key="4">
    <source>
        <dbReference type="Google" id="ProtNLM"/>
    </source>
</evidence>